<evidence type="ECO:0000313" key="2">
    <source>
        <dbReference type="WBParaSite" id="Hba_09640"/>
    </source>
</evidence>
<accession>A0A1I7WWT1</accession>
<evidence type="ECO:0000313" key="1">
    <source>
        <dbReference type="Proteomes" id="UP000095283"/>
    </source>
</evidence>
<proteinExistence type="predicted"/>
<organism evidence="1 2">
    <name type="scientific">Heterorhabditis bacteriophora</name>
    <name type="common">Entomopathogenic nematode worm</name>
    <dbReference type="NCBI Taxonomy" id="37862"/>
    <lineage>
        <taxon>Eukaryota</taxon>
        <taxon>Metazoa</taxon>
        <taxon>Ecdysozoa</taxon>
        <taxon>Nematoda</taxon>
        <taxon>Chromadorea</taxon>
        <taxon>Rhabditida</taxon>
        <taxon>Rhabditina</taxon>
        <taxon>Rhabditomorpha</taxon>
        <taxon>Strongyloidea</taxon>
        <taxon>Heterorhabditidae</taxon>
        <taxon>Heterorhabditis</taxon>
    </lineage>
</organism>
<sequence length="23" mass="2787">MFIFPLFHNYRANNNSKPVTNDF</sequence>
<name>A0A1I7WWT1_HETBA</name>
<keyword evidence="1" id="KW-1185">Reference proteome</keyword>
<reference evidence="2" key="1">
    <citation type="submission" date="2016-11" db="UniProtKB">
        <authorList>
            <consortium name="WormBaseParasite"/>
        </authorList>
    </citation>
    <scope>IDENTIFICATION</scope>
</reference>
<dbReference type="AlphaFoldDB" id="A0A1I7WWT1"/>
<protein>
    <submittedName>
        <fullName evidence="2">Uncharacterized protein</fullName>
    </submittedName>
</protein>
<dbReference type="Proteomes" id="UP000095283">
    <property type="component" value="Unplaced"/>
</dbReference>
<dbReference type="WBParaSite" id="Hba_09640">
    <property type="protein sequence ID" value="Hba_09640"/>
    <property type="gene ID" value="Hba_09640"/>
</dbReference>